<feature type="compositionally biased region" description="Low complexity" evidence="1">
    <location>
        <begin position="22"/>
        <end position="36"/>
    </location>
</feature>
<organism evidence="3 4">
    <name type="scientific">Methylobacterium aquaticum</name>
    <dbReference type="NCBI Taxonomy" id="270351"/>
    <lineage>
        <taxon>Bacteria</taxon>
        <taxon>Pseudomonadati</taxon>
        <taxon>Pseudomonadota</taxon>
        <taxon>Alphaproteobacteria</taxon>
        <taxon>Hyphomicrobiales</taxon>
        <taxon>Methylobacteriaceae</taxon>
        <taxon>Methylobacterium</taxon>
    </lineage>
</organism>
<dbReference type="AlphaFoldDB" id="A0A0C6G1A5"/>
<name>A0A0C6G1A5_9HYPH</name>
<dbReference type="Pfam" id="PF13467">
    <property type="entry name" value="RHH_4"/>
    <property type="match status" value="1"/>
</dbReference>
<feature type="region of interest" description="Disordered" evidence="1">
    <location>
        <begin position="1"/>
        <end position="69"/>
    </location>
</feature>
<sequence>MSPKGGPSDESPKGGPSDESPKGGPSDESPEGGPSDESPEGGPRGAAPEDDLAGMDPDSPPPGRLPEGGLLKRSLVIAGHRTSVSLEAAFWEALRRLAAARGLSIQALVGRIDAERGEQNLSSAIRVFVLRAVWPGEDSAGPADIRREAQPVRG</sequence>
<evidence type="ECO:0000313" key="3">
    <source>
        <dbReference type="EMBL" id="BAQ49640.1"/>
    </source>
</evidence>
<dbReference type="PATRIC" id="fig|270351.10.peg.6731"/>
<reference evidence="3 4" key="1">
    <citation type="journal article" date="2015" name="Genome Announc.">
        <title>Complete Genome Sequence of Methylobacterium aquaticum Strain 22A, Isolated from Racomitrium japonicum Moss.</title>
        <authorList>
            <person name="Tani A."/>
            <person name="Ogura Y."/>
            <person name="Hayashi T."/>
            <person name="Kimbara K."/>
        </authorList>
    </citation>
    <scope>NUCLEOTIDE SEQUENCE [LARGE SCALE GENOMIC DNA]</scope>
    <source>
        <strain evidence="3 4">MA-22A</strain>
        <plasmid evidence="4">Plasmid pMaq22A_1p DNA</plasmid>
    </source>
</reference>
<keyword evidence="3" id="KW-0614">Plasmid</keyword>
<accession>A0A0C6G1A5</accession>
<dbReference type="EMBL" id="AP014705">
    <property type="protein sequence ID" value="BAQ49640.1"/>
    <property type="molecule type" value="Genomic_DNA"/>
</dbReference>
<gene>
    <name evidence="3" type="ORF">Maq22A_1p37280</name>
</gene>
<geneLocation type="plasmid" evidence="4">
    <name>pMaq22A_1p DNA</name>
</geneLocation>
<dbReference type="KEGG" id="maqu:Maq22A_1p37280"/>
<feature type="domain" description="Ribbon-helix-helix" evidence="2">
    <location>
        <begin position="72"/>
        <end position="132"/>
    </location>
</feature>
<reference evidence="4" key="2">
    <citation type="submission" date="2015-01" db="EMBL/GenBank/DDBJ databases">
        <title>Complete genome sequence of Methylobacterium aquaticum strain 22A.</title>
        <authorList>
            <person name="Tani A."/>
            <person name="Ogura Y."/>
            <person name="Hayashi T."/>
        </authorList>
    </citation>
    <scope>NUCLEOTIDE SEQUENCE [LARGE SCALE GENOMIC DNA]</scope>
    <source>
        <strain evidence="4">MA-22A</strain>
        <plasmid evidence="4">Plasmid pMaq22A_1p DNA</plasmid>
    </source>
</reference>
<evidence type="ECO:0000313" key="4">
    <source>
        <dbReference type="Proteomes" id="UP000061432"/>
    </source>
</evidence>
<dbReference type="InterPro" id="IPR038268">
    <property type="entry name" value="RHH_sf"/>
</dbReference>
<evidence type="ECO:0000256" key="1">
    <source>
        <dbReference type="SAM" id="MobiDB-lite"/>
    </source>
</evidence>
<proteinExistence type="predicted"/>
<dbReference type="InterPro" id="IPR027373">
    <property type="entry name" value="RHH_dom"/>
</dbReference>
<protein>
    <recommendedName>
        <fullName evidence="2">Ribbon-helix-helix domain-containing protein</fullName>
    </recommendedName>
</protein>
<dbReference type="Gene3D" id="1.10.3990.20">
    <property type="entry name" value="protein bp1543"/>
    <property type="match status" value="1"/>
</dbReference>
<dbReference type="Proteomes" id="UP000061432">
    <property type="component" value="Plasmid pMaq22A_1p"/>
</dbReference>
<evidence type="ECO:0000259" key="2">
    <source>
        <dbReference type="Pfam" id="PF13467"/>
    </source>
</evidence>